<dbReference type="GO" id="GO:0005737">
    <property type="term" value="C:cytoplasm"/>
    <property type="evidence" value="ECO:0007669"/>
    <property type="project" value="TreeGrafter"/>
</dbReference>
<dbReference type="EMBL" id="JAGHQM010002533">
    <property type="protein sequence ID" value="KAH0548564.1"/>
    <property type="molecule type" value="Genomic_DNA"/>
</dbReference>
<dbReference type="Proteomes" id="UP000750711">
    <property type="component" value="Unassembled WGS sequence"/>
</dbReference>
<evidence type="ECO:0000256" key="5">
    <source>
        <dbReference type="ARBA" id="ARBA00022679"/>
    </source>
</evidence>
<evidence type="ECO:0000313" key="9">
    <source>
        <dbReference type="EMBL" id="KAH0548564.1"/>
    </source>
</evidence>
<name>A0A9P8IHP0_9PEZI</name>
<keyword evidence="5" id="KW-0808">Transferase</keyword>
<feature type="compositionally biased region" description="Polar residues" evidence="8">
    <location>
        <begin position="268"/>
        <end position="277"/>
    </location>
</feature>
<feature type="compositionally biased region" description="Low complexity" evidence="8">
    <location>
        <begin position="193"/>
        <end position="211"/>
    </location>
</feature>
<proteinExistence type="predicted"/>
<evidence type="ECO:0000256" key="1">
    <source>
        <dbReference type="ARBA" id="ARBA00000900"/>
    </source>
</evidence>
<accession>A0A9P8IHP0</accession>
<dbReference type="GO" id="GO:0043161">
    <property type="term" value="P:proteasome-mediated ubiquitin-dependent protein catabolic process"/>
    <property type="evidence" value="ECO:0007669"/>
    <property type="project" value="TreeGrafter"/>
</dbReference>
<dbReference type="InterPro" id="IPR051878">
    <property type="entry name" value="ZNRF_ubiq-protein_ligase"/>
</dbReference>
<sequence>MPQVIDLTGDSPPGQDRREGIQQPGQPNAATRLPANELGLNPSLGGGAEVRICNPCVPDPNNEPPPQRGHQQSPASSRLFPTFAPQGYNTSVGDGVFNPNGVGDLNPRDPWSGARLDRATFADRTRSRPGYRPYDLTYPTAGTYPTYDDPNSLPSFQSLSFDNEEDLASAVRDRIIARERNADNLWMTGGPGNSPLARNSSNPASSRASRPMSLEGSLPFPGFAPADGRGLAVSHLPRGISYAGSSRYDPSTSNPSMILPRGTPPTYTPQGPSSSAPTRGPHRGPPRHHRPMQSTGSAYMPRVRSMLDIDNTEPATPHPPHPHPPPPPGPTLREEDYCPICQAILPPPRPDGSEEAREAHIENCIQMSFYGTTLPTTSPHQQSPATGNPPSSSQAPGPTSTPPSGGIARSRRGTVGRMVTFSATEKDCVGEGGEGVAECVICFEDIEVGVEMARLECLCKFHK</sequence>
<dbReference type="GO" id="GO:0070936">
    <property type="term" value="P:protein K48-linked ubiquitination"/>
    <property type="evidence" value="ECO:0007669"/>
    <property type="project" value="TreeGrafter"/>
</dbReference>
<feature type="compositionally biased region" description="Low complexity" evidence="8">
    <location>
        <begin position="389"/>
        <end position="406"/>
    </location>
</feature>
<dbReference type="PANTHER" id="PTHR46661:SF4">
    <property type="entry name" value="RING-TYPE DOMAIN-CONTAINING PROTEIN"/>
    <property type="match status" value="1"/>
</dbReference>
<comment type="pathway">
    <text evidence="3">Protein modification; protein ubiquitination.</text>
</comment>
<feature type="compositionally biased region" description="Basic residues" evidence="8">
    <location>
        <begin position="280"/>
        <end position="291"/>
    </location>
</feature>
<evidence type="ECO:0000256" key="4">
    <source>
        <dbReference type="ARBA" id="ARBA00012483"/>
    </source>
</evidence>
<comment type="catalytic activity">
    <reaction evidence="1">
        <text>S-ubiquitinyl-[E2 ubiquitin-conjugating enzyme]-L-cysteine + [acceptor protein]-L-lysine = [E2 ubiquitin-conjugating enzyme]-L-cysteine + N(6)-ubiquitinyl-[acceptor protein]-L-lysine.</text>
        <dbReference type="EC" id="2.3.2.27"/>
    </reaction>
</comment>
<evidence type="ECO:0000256" key="3">
    <source>
        <dbReference type="ARBA" id="ARBA00004906"/>
    </source>
</evidence>
<reference evidence="9" key="1">
    <citation type="submission" date="2021-03" db="EMBL/GenBank/DDBJ databases">
        <title>Comparative genomics and phylogenomic investigation of the class Geoglossomycetes provide insights into ecological specialization and systematics.</title>
        <authorList>
            <person name="Melie T."/>
            <person name="Pirro S."/>
            <person name="Miller A.N."/>
            <person name="Quandt A."/>
        </authorList>
    </citation>
    <scope>NUCLEOTIDE SEQUENCE</scope>
    <source>
        <strain evidence="9">CAQ_001_2017</strain>
    </source>
</reference>
<feature type="region of interest" description="Disordered" evidence="8">
    <location>
        <begin position="1"/>
        <end position="101"/>
    </location>
</feature>
<feature type="non-terminal residue" evidence="9">
    <location>
        <position position="463"/>
    </location>
</feature>
<dbReference type="EC" id="2.3.2.27" evidence="4"/>
<evidence type="ECO:0000313" key="10">
    <source>
        <dbReference type="Proteomes" id="UP000750711"/>
    </source>
</evidence>
<feature type="region of interest" description="Disordered" evidence="8">
    <location>
        <begin position="371"/>
        <end position="415"/>
    </location>
</feature>
<evidence type="ECO:0000256" key="2">
    <source>
        <dbReference type="ARBA" id="ARBA00004370"/>
    </source>
</evidence>
<dbReference type="GO" id="GO:0061630">
    <property type="term" value="F:ubiquitin protein ligase activity"/>
    <property type="evidence" value="ECO:0007669"/>
    <property type="project" value="UniProtKB-EC"/>
</dbReference>
<evidence type="ECO:0000256" key="6">
    <source>
        <dbReference type="ARBA" id="ARBA00022786"/>
    </source>
</evidence>
<feature type="region of interest" description="Disordered" evidence="8">
    <location>
        <begin position="309"/>
        <end position="335"/>
    </location>
</feature>
<keyword evidence="6" id="KW-0833">Ubl conjugation pathway</keyword>
<feature type="compositionally biased region" description="Polar residues" evidence="8">
    <location>
        <begin position="371"/>
        <end position="388"/>
    </location>
</feature>
<dbReference type="GO" id="GO:0016020">
    <property type="term" value="C:membrane"/>
    <property type="evidence" value="ECO:0007669"/>
    <property type="project" value="UniProtKB-SubCell"/>
</dbReference>
<protein>
    <recommendedName>
        <fullName evidence="4">RING-type E3 ubiquitin transferase</fullName>
        <ecNumber evidence="4">2.3.2.27</ecNumber>
    </recommendedName>
</protein>
<organism evidence="9 10">
    <name type="scientific">Trichoglossum hirsutum</name>
    <dbReference type="NCBI Taxonomy" id="265104"/>
    <lineage>
        <taxon>Eukaryota</taxon>
        <taxon>Fungi</taxon>
        <taxon>Dikarya</taxon>
        <taxon>Ascomycota</taxon>
        <taxon>Pezizomycotina</taxon>
        <taxon>Geoglossomycetes</taxon>
        <taxon>Geoglossales</taxon>
        <taxon>Geoglossaceae</taxon>
        <taxon>Trichoglossum</taxon>
    </lineage>
</organism>
<evidence type="ECO:0000256" key="8">
    <source>
        <dbReference type="SAM" id="MobiDB-lite"/>
    </source>
</evidence>
<dbReference type="AlphaFoldDB" id="A0A9P8IHP0"/>
<feature type="compositionally biased region" description="Pro residues" evidence="8">
    <location>
        <begin position="316"/>
        <end position="330"/>
    </location>
</feature>
<evidence type="ECO:0000256" key="7">
    <source>
        <dbReference type="ARBA" id="ARBA00023136"/>
    </source>
</evidence>
<comment type="caution">
    <text evidence="9">The sequence shown here is derived from an EMBL/GenBank/DDBJ whole genome shotgun (WGS) entry which is preliminary data.</text>
</comment>
<keyword evidence="7" id="KW-0472">Membrane</keyword>
<comment type="subcellular location">
    <subcellularLocation>
        <location evidence="2">Membrane</location>
    </subcellularLocation>
</comment>
<keyword evidence="10" id="KW-1185">Reference proteome</keyword>
<feature type="region of interest" description="Disordered" evidence="8">
    <location>
        <begin position="184"/>
        <end position="213"/>
    </location>
</feature>
<feature type="region of interest" description="Disordered" evidence="8">
    <location>
        <begin position="243"/>
        <end position="296"/>
    </location>
</feature>
<gene>
    <name evidence="9" type="ORF">GP486_007892</name>
</gene>
<dbReference type="PANTHER" id="PTHR46661">
    <property type="entry name" value="E3 UBIQUITIN-PROTEIN LIGASE ZNRF1-LIKE PROTEIN"/>
    <property type="match status" value="1"/>
</dbReference>
<feature type="compositionally biased region" description="Pro residues" evidence="8">
    <location>
        <begin position="57"/>
        <end position="67"/>
    </location>
</feature>